<dbReference type="InterPro" id="IPR011249">
    <property type="entry name" value="Metalloenz_LuxS/M16"/>
</dbReference>
<dbReference type="AlphaFoldDB" id="A0A2T0T841"/>
<comment type="caution">
    <text evidence="4">The sequence shown here is derived from an EMBL/GenBank/DDBJ whole genome shotgun (WGS) entry which is preliminary data.</text>
</comment>
<gene>
    <name evidence="4" type="ORF">CLV43_105557</name>
</gene>
<dbReference type="GO" id="GO:0046872">
    <property type="term" value="F:metal ion binding"/>
    <property type="evidence" value="ECO:0007669"/>
    <property type="project" value="InterPro"/>
</dbReference>
<name>A0A2T0T841_9PSEU</name>
<dbReference type="RefSeq" id="WP_106188773.1">
    <property type="nucleotide sequence ID" value="NZ_PVTF01000005.1"/>
</dbReference>
<evidence type="ECO:0000313" key="4">
    <source>
        <dbReference type="EMBL" id="PRY41798.1"/>
    </source>
</evidence>
<evidence type="ECO:0000256" key="1">
    <source>
        <dbReference type="ARBA" id="ARBA00007261"/>
    </source>
</evidence>
<dbReference type="EMBL" id="PVTF01000005">
    <property type="protein sequence ID" value="PRY41798.1"/>
    <property type="molecule type" value="Genomic_DNA"/>
</dbReference>
<dbReference type="SUPFAM" id="SSF63411">
    <property type="entry name" value="LuxS/MPP-like metallohydrolase"/>
    <property type="match status" value="2"/>
</dbReference>
<dbReference type="Proteomes" id="UP000239494">
    <property type="component" value="Unassembled WGS sequence"/>
</dbReference>
<dbReference type="InterPro" id="IPR011765">
    <property type="entry name" value="Pept_M16_N"/>
</dbReference>
<evidence type="ECO:0000259" key="3">
    <source>
        <dbReference type="Pfam" id="PF05193"/>
    </source>
</evidence>
<feature type="domain" description="Peptidase M16 N-terminal" evidence="2">
    <location>
        <begin position="23"/>
        <end position="158"/>
    </location>
</feature>
<evidence type="ECO:0000313" key="5">
    <source>
        <dbReference type="Proteomes" id="UP000239494"/>
    </source>
</evidence>
<proteinExistence type="inferred from homology"/>
<reference evidence="4 5" key="1">
    <citation type="submission" date="2018-03" db="EMBL/GenBank/DDBJ databases">
        <title>Genomic Encyclopedia of Archaeal and Bacterial Type Strains, Phase II (KMG-II): from individual species to whole genera.</title>
        <authorList>
            <person name="Goeker M."/>
        </authorList>
    </citation>
    <scope>NUCLEOTIDE SEQUENCE [LARGE SCALE GENOMIC DNA]</scope>
    <source>
        <strain evidence="4 5">DSM 44720</strain>
    </source>
</reference>
<dbReference type="OrthoDB" id="3525364at2"/>
<protein>
    <submittedName>
        <fullName evidence="4">Putative Zn-dependent peptidase</fullName>
    </submittedName>
</protein>
<organism evidence="4 5">
    <name type="scientific">Umezawaea tangerina</name>
    <dbReference type="NCBI Taxonomy" id="84725"/>
    <lineage>
        <taxon>Bacteria</taxon>
        <taxon>Bacillati</taxon>
        <taxon>Actinomycetota</taxon>
        <taxon>Actinomycetes</taxon>
        <taxon>Pseudonocardiales</taxon>
        <taxon>Pseudonocardiaceae</taxon>
        <taxon>Umezawaea</taxon>
    </lineage>
</organism>
<dbReference type="InterPro" id="IPR007863">
    <property type="entry name" value="Peptidase_M16_C"/>
</dbReference>
<dbReference type="InterPro" id="IPR050361">
    <property type="entry name" value="MPP/UQCRC_Complex"/>
</dbReference>
<dbReference type="PANTHER" id="PTHR11851:SF49">
    <property type="entry name" value="MITOCHONDRIAL-PROCESSING PEPTIDASE SUBUNIT ALPHA"/>
    <property type="match status" value="1"/>
</dbReference>
<dbReference type="PANTHER" id="PTHR11851">
    <property type="entry name" value="METALLOPROTEASE"/>
    <property type="match status" value="1"/>
</dbReference>
<comment type="similarity">
    <text evidence="1">Belongs to the peptidase M16 family.</text>
</comment>
<evidence type="ECO:0000259" key="2">
    <source>
        <dbReference type="Pfam" id="PF00675"/>
    </source>
</evidence>
<dbReference type="Pfam" id="PF05193">
    <property type="entry name" value="Peptidase_M16_C"/>
    <property type="match status" value="1"/>
</dbReference>
<feature type="domain" description="Peptidase M16 C-terminal" evidence="3">
    <location>
        <begin position="168"/>
        <end position="338"/>
    </location>
</feature>
<accession>A0A2T0T841</accession>
<sequence length="405" mass="42857">MTTTGAPPVGFARIPVVPVVDEKLRTTSLSLTVGYGARHDPAGRGGVAHLLEHLLMSSPVAGVPSFCEHVERLGGYVNAHTAPEMTQFYAQVSADDADEIAELLHTAVLAPVFEADRLADERAVVLKELATGAADMADAVQDAFLAEFFAGHDLGRPVGGVPEELAAITVEELRAEHAANFLTSPMVLVVVGPRIPKPLVDSPAAGSGAVFRVGRDEPVPARQDRLPAWPTDENLCWVCMGAASPRTGDPDRSAYNVLAKLLGSSPSSLLYRSLRNQEGLAYSFQAWHRGYADAGVWRLLVGVEPESAPRLMEVVRELLAGLATDGPTPDDLDAARRQAVMGLIRDSESPLEQANLIGARGRAGTVAWSLDDDLAELAAVTAQDVRAAAAQVADGLFVCVRPEAS</sequence>
<dbReference type="Pfam" id="PF00675">
    <property type="entry name" value="Peptidase_M16"/>
    <property type="match status" value="1"/>
</dbReference>
<keyword evidence="5" id="KW-1185">Reference proteome</keyword>
<dbReference type="Gene3D" id="3.30.830.10">
    <property type="entry name" value="Metalloenzyme, LuxS/M16 peptidase-like"/>
    <property type="match status" value="2"/>
</dbReference>